<reference evidence="1 2" key="1">
    <citation type="submission" date="2016-04" db="EMBL/GenBank/DDBJ databases">
        <title>Genome analyses suggest a sexual origin of heterokaryosis in a supposedly ancient asexual fungus.</title>
        <authorList>
            <person name="Ropars J."/>
            <person name="Sedzielewska K."/>
            <person name="Noel J."/>
            <person name="Charron P."/>
            <person name="Farinelli L."/>
            <person name="Marton T."/>
            <person name="Kruger M."/>
            <person name="Pelin A."/>
            <person name="Brachmann A."/>
            <person name="Corradi N."/>
        </authorList>
    </citation>
    <scope>NUCLEOTIDE SEQUENCE [LARGE SCALE GENOMIC DNA]</scope>
    <source>
        <strain evidence="1 2">C2</strain>
    </source>
</reference>
<dbReference type="VEuPathDB" id="FungiDB:FUN_020986"/>
<accession>A0A2N1MPT8</accession>
<evidence type="ECO:0000313" key="2">
    <source>
        <dbReference type="Proteomes" id="UP000233469"/>
    </source>
</evidence>
<sequence>MVKGGKLKGYCQTRWMTAFNCVSSVLRCEEALKNIANNNPDYLKQNIKEIITRRFFMNAEELQLILKPIKEAIKYLEMKNATLANCFLQLIKLFYSIKNLSETHTTFRQQCIKAFNKRWTQFDFRLYMLAYLLHPLYRGKGFQNQVCRKVVYWAIENIWIKMGGEENFSSKLIGQIAAFRDNLPPYNDEFISKYYTVERWWNYVEQDEGEENFIQQLALKVFSITPHNAGCERIFSVMGWYMNKRRTRLSINHLQNLTKLHTYYVSNAKTELKYTAKDMNAKNDEEFYQLVRNGIYQNINDEIEEEEFDGEDEDYDDTEDELVDIDEYEKFGYKNNDNVLQSENYFNFVLRELVELLKLQEPQVIIEPVNSDHIIDHGNKNFDIEELLDQQFNDNDNV</sequence>
<dbReference type="SUPFAM" id="SSF53098">
    <property type="entry name" value="Ribonuclease H-like"/>
    <property type="match status" value="1"/>
</dbReference>
<dbReference type="VEuPathDB" id="FungiDB:RhiirFUN_000568"/>
<evidence type="ECO:0008006" key="3">
    <source>
        <dbReference type="Google" id="ProtNLM"/>
    </source>
</evidence>
<protein>
    <recommendedName>
        <fullName evidence="3">HAT C-terminal dimerisation domain-containing protein</fullName>
    </recommendedName>
</protein>
<dbReference type="EMBL" id="LLXL01001601">
    <property type="protein sequence ID" value="PKK63654.1"/>
    <property type="molecule type" value="Genomic_DNA"/>
</dbReference>
<dbReference type="Proteomes" id="UP000233469">
    <property type="component" value="Unassembled WGS sequence"/>
</dbReference>
<reference evidence="1 2" key="2">
    <citation type="submission" date="2017-10" db="EMBL/GenBank/DDBJ databases">
        <title>Extensive intraspecific genome diversity in a model arbuscular mycorrhizal fungus.</title>
        <authorList>
            <person name="Chen E.C.H."/>
            <person name="Morin E."/>
            <person name="Baudet D."/>
            <person name="Noel J."/>
            <person name="Ndikumana S."/>
            <person name="Charron P."/>
            <person name="St-Onge C."/>
            <person name="Giorgi J."/>
            <person name="Grigoriev I.V."/>
            <person name="Roux C."/>
            <person name="Martin F.M."/>
            <person name="Corradi N."/>
        </authorList>
    </citation>
    <scope>NUCLEOTIDE SEQUENCE [LARGE SCALE GENOMIC DNA]</scope>
    <source>
        <strain evidence="1 2">C2</strain>
    </source>
</reference>
<dbReference type="InterPro" id="IPR012337">
    <property type="entry name" value="RNaseH-like_sf"/>
</dbReference>
<name>A0A2N1MPT8_9GLOM</name>
<dbReference type="AlphaFoldDB" id="A0A2N1MPT8"/>
<gene>
    <name evidence="1" type="ORF">RhiirC2_788582</name>
</gene>
<comment type="caution">
    <text evidence="1">The sequence shown here is derived from an EMBL/GenBank/DDBJ whole genome shotgun (WGS) entry which is preliminary data.</text>
</comment>
<evidence type="ECO:0000313" key="1">
    <source>
        <dbReference type="EMBL" id="PKK63654.1"/>
    </source>
</evidence>
<proteinExistence type="predicted"/>
<organism evidence="1 2">
    <name type="scientific">Rhizophagus irregularis</name>
    <dbReference type="NCBI Taxonomy" id="588596"/>
    <lineage>
        <taxon>Eukaryota</taxon>
        <taxon>Fungi</taxon>
        <taxon>Fungi incertae sedis</taxon>
        <taxon>Mucoromycota</taxon>
        <taxon>Glomeromycotina</taxon>
        <taxon>Glomeromycetes</taxon>
        <taxon>Glomerales</taxon>
        <taxon>Glomeraceae</taxon>
        <taxon>Rhizophagus</taxon>
    </lineage>
</organism>
<dbReference type="VEuPathDB" id="FungiDB:FUN_006636"/>
<dbReference type="VEuPathDB" id="FungiDB:RhiirA1_477229"/>